<keyword evidence="2" id="KW-0812">Transmembrane</keyword>
<reference evidence="3 4" key="1">
    <citation type="submission" date="2022-11" db="EMBL/GenBank/DDBJ databases">
        <title>Spartinivicinus poritis sp. nov., isolated from scleractinian coral Porites lutea.</title>
        <authorList>
            <person name="Zhang G."/>
            <person name="Cai L."/>
            <person name="Wei Q."/>
        </authorList>
    </citation>
    <scope>NUCLEOTIDE SEQUENCE [LARGE SCALE GENOMIC DNA]</scope>
    <source>
        <strain evidence="3 4">A2-2</strain>
    </source>
</reference>
<protein>
    <submittedName>
        <fullName evidence="3">Uncharacterized protein</fullName>
    </submittedName>
</protein>
<name>A0ABT5UDA1_9GAMM</name>
<proteinExistence type="predicted"/>
<evidence type="ECO:0000313" key="4">
    <source>
        <dbReference type="Proteomes" id="UP001528823"/>
    </source>
</evidence>
<dbReference type="EMBL" id="JAPMOU010000033">
    <property type="protein sequence ID" value="MDE1464350.1"/>
    <property type="molecule type" value="Genomic_DNA"/>
</dbReference>
<evidence type="ECO:0000313" key="3">
    <source>
        <dbReference type="EMBL" id="MDE1464350.1"/>
    </source>
</evidence>
<feature type="transmembrane region" description="Helical" evidence="2">
    <location>
        <begin position="6"/>
        <end position="28"/>
    </location>
</feature>
<evidence type="ECO:0000256" key="2">
    <source>
        <dbReference type="SAM" id="Phobius"/>
    </source>
</evidence>
<organism evidence="3 4">
    <name type="scientific">Spartinivicinus poritis</name>
    <dbReference type="NCBI Taxonomy" id="2994640"/>
    <lineage>
        <taxon>Bacteria</taxon>
        <taxon>Pseudomonadati</taxon>
        <taxon>Pseudomonadota</taxon>
        <taxon>Gammaproteobacteria</taxon>
        <taxon>Oceanospirillales</taxon>
        <taxon>Zooshikellaceae</taxon>
        <taxon>Spartinivicinus</taxon>
    </lineage>
</organism>
<sequence>MSKETLWAVLIVTTVVTVGVAGVGWDAWKEHLHSTDQQSAENNLSNKEDGLSNQVIEPVQHSQPSSLIQNDNDSIQSSEKVNHTTNGVQSTAQALQPTPSQAMTETVDNLQPSIDQDNLSTATRNQRTRIIVKDPIVLDGVDVMAELKGKELSAEEAIKTMDEES</sequence>
<gene>
    <name evidence="3" type="ORF">ORQ98_20520</name>
</gene>
<keyword evidence="2" id="KW-1133">Transmembrane helix</keyword>
<accession>A0ABT5UDA1</accession>
<dbReference type="RefSeq" id="WP_274690677.1">
    <property type="nucleotide sequence ID" value="NZ_JAPMOU010000033.1"/>
</dbReference>
<keyword evidence="2" id="KW-0472">Membrane</keyword>
<keyword evidence="4" id="KW-1185">Reference proteome</keyword>
<dbReference type="Proteomes" id="UP001528823">
    <property type="component" value="Unassembled WGS sequence"/>
</dbReference>
<evidence type="ECO:0000256" key="1">
    <source>
        <dbReference type="SAM" id="MobiDB-lite"/>
    </source>
</evidence>
<feature type="region of interest" description="Disordered" evidence="1">
    <location>
        <begin position="60"/>
        <end position="103"/>
    </location>
</feature>
<comment type="caution">
    <text evidence="3">The sequence shown here is derived from an EMBL/GenBank/DDBJ whole genome shotgun (WGS) entry which is preliminary data.</text>
</comment>